<evidence type="ECO:0000313" key="2">
    <source>
        <dbReference type="Proteomes" id="UP000232722"/>
    </source>
</evidence>
<dbReference type="Proteomes" id="UP000232722">
    <property type="component" value="Unassembled WGS sequence"/>
</dbReference>
<sequence>MGRPSRLSSDGDLLNCDKNGRLSRLSSDVSALTLHFGSVLVSASTFQFESPTRAFCYAATGRKVTWMWKD</sequence>
<evidence type="ECO:0000313" key="1">
    <source>
        <dbReference type="EMBL" id="PKC03740.1"/>
    </source>
</evidence>
<dbReference type="EMBL" id="LLXJ01001132">
    <property type="protein sequence ID" value="PKC03740.1"/>
    <property type="molecule type" value="Genomic_DNA"/>
</dbReference>
<reference evidence="1 2" key="1">
    <citation type="submission" date="2016-04" db="EMBL/GenBank/DDBJ databases">
        <title>Genome analyses suggest a sexual origin of heterokaryosis in a supposedly ancient asexual fungus.</title>
        <authorList>
            <person name="Ropars J."/>
            <person name="Sedzielewska K."/>
            <person name="Noel J."/>
            <person name="Charron P."/>
            <person name="Farinelli L."/>
            <person name="Marton T."/>
            <person name="Kruger M."/>
            <person name="Pelin A."/>
            <person name="Brachmann A."/>
            <person name="Corradi N."/>
        </authorList>
    </citation>
    <scope>NUCLEOTIDE SEQUENCE [LARGE SCALE GENOMIC DNA]</scope>
    <source>
        <strain evidence="1 2">A5</strain>
    </source>
</reference>
<accession>A0A2N0PA87</accession>
<organism evidence="1 2">
    <name type="scientific">Rhizophagus irregularis</name>
    <dbReference type="NCBI Taxonomy" id="588596"/>
    <lineage>
        <taxon>Eukaryota</taxon>
        <taxon>Fungi</taxon>
        <taxon>Fungi incertae sedis</taxon>
        <taxon>Mucoromycota</taxon>
        <taxon>Glomeromycotina</taxon>
        <taxon>Glomeromycetes</taxon>
        <taxon>Glomerales</taxon>
        <taxon>Glomeraceae</taxon>
        <taxon>Rhizophagus</taxon>
    </lineage>
</organism>
<proteinExistence type="predicted"/>
<comment type="caution">
    <text evidence="1">The sequence shown here is derived from an EMBL/GenBank/DDBJ whole genome shotgun (WGS) entry which is preliminary data.</text>
</comment>
<reference evidence="1 2" key="2">
    <citation type="submission" date="2017-09" db="EMBL/GenBank/DDBJ databases">
        <title>Extensive intraspecific genome diversity in a model arbuscular mycorrhizal fungus.</title>
        <authorList>
            <person name="Chen E.C."/>
            <person name="Morin E."/>
            <person name="Beaudet D."/>
            <person name="Noel J."/>
            <person name="Ndikumana S."/>
            <person name="Charron P."/>
            <person name="St-Onge C."/>
            <person name="Giorgi J."/>
            <person name="Grigoriev I.V."/>
            <person name="Roux C."/>
            <person name="Martin F.M."/>
            <person name="Corradi N."/>
        </authorList>
    </citation>
    <scope>NUCLEOTIDE SEQUENCE [LARGE SCALE GENOMIC DNA]</scope>
    <source>
        <strain evidence="1 2">A5</strain>
    </source>
</reference>
<protein>
    <submittedName>
        <fullName evidence="1">Uncharacterized protein</fullName>
    </submittedName>
</protein>
<dbReference type="AlphaFoldDB" id="A0A2N0PA87"/>
<gene>
    <name evidence="1" type="ORF">RhiirA5_503233</name>
</gene>
<name>A0A2N0PA87_9GLOM</name>